<keyword evidence="4" id="KW-0812">Transmembrane</keyword>
<dbReference type="InterPro" id="IPR000477">
    <property type="entry name" value="RT_dom"/>
</dbReference>
<feature type="region of interest" description="Disordered" evidence="3">
    <location>
        <begin position="770"/>
        <end position="789"/>
    </location>
</feature>
<dbReference type="InterPro" id="IPR011992">
    <property type="entry name" value="EF-hand-dom_pair"/>
</dbReference>
<dbReference type="Pfam" id="PF03372">
    <property type="entry name" value="Exo_endo_phos"/>
    <property type="match status" value="1"/>
</dbReference>
<dbReference type="EMBL" id="LHPF02000026">
    <property type="protein sequence ID" value="PSC69491.1"/>
    <property type="molecule type" value="Genomic_DNA"/>
</dbReference>
<dbReference type="AlphaFoldDB" id="A0A2P6V5Y0"/>
<dbReference type="PROSITE" id="PS00018">
    <property type="entry name" value="EF_HAND_1"/>
    <property type="match status" value="1"/>
</dbReference>
<dbReference type="SUPFAM" id="SSF56219">
    <property type="entry name" value="DNase I-like"/>
    <property type="match status" value="1"/>
</dbReference>
<evidence type="ECO:0000256" key="1">
    <source>
        <dbReference type="ARBA" id="ARBA00007535"/>
    </source>
</evidence>
<accession>A0A2P6V5Y0</accession>
<dbReference type="Proteomes" id="UP000239649">
    <property type="component" value="Unassembled WGS sequence"/>
</dbReference>
<dbReference type="Pfam" id="PF22099">
    <property type="entry name" value="MRS2-like"/>
    <property type="match status" value="1"/>
</dbReference>
<dbReference type="InterPro" id="IPR036691">
    <property type="entry name" value="Endo/exonu/phosph_ase_sf"/>
</dbReference>
<evidence type="ECO:0000256" key="2">
    <source>
        <dbReference type="ARBA" id="ARBA00022837"/>
    </source>
</evidence>
<dbReference type="InterPro" id="IPR018247">
    <property type="entry name" value="EF_Hand_1_Ca_BS"/>
</dbReference>
<organism evidence="6 7">
    <name type="scientific">Micractinium conductrix</name>
    <dbReference type="NCBI Taxonomy" id="554055"/>
    <lineage>
        <taxon>Eukaryota</taxon>
        <taxon>Viridiplantae</taxon>
        <taxon>Chlorophyta</taxon>
        <taxon>core chlorophytes</taxon>
        <taxon>Trebouxiophyceae</taxon>
        <taxon>Chlorellales</taxon>
        <taxon>Chlorellaceae</taxon>
        <taxon>Chlorella clade</taxon>
        <taxon>Micractinium</taxon>
    </lineage>
</organism>
<evidence type="ECO:0000256" key="4">
    <source>
        <dbReference type="SAM" id="Phobius"/>
    </source>
</evidence>
<dbReference type="InterPro" id="IPR005135">
    <property type="entry name" value="Endo/exonuclease/phosphatase"/>
</dbReference>
<dbReference type="CDD" id="cd01650">
    <property type="entry name" value="RT_nLTR_like"/>
    <property type="match status" value="1"/>
</dbReference>
<feature type="domain" description="EF-hand" evidence="5">
    <location>
        <begin position="963"/>
        <end position="998"/>
    </location>
</feature>
<dbReference type="CDD" id="cd00051">
    <property type="entry name" value="EFh"/>
    <property type="match status" value="1"/>
</dbReference>
<sequence length="1004" mass="110567">MYAPAERSAQAAFFTSAVAMLQQRPGLPVWGGDFNFVEQPSLDRRTSRRSDAAELKVAAAWQQQLSSHSLHLVDPFRHSRPRRTTFSHFSPVGAARLDRIYAATALQRYVAEASVGGTPDARVSDHRAVTLALLPTPAAGSCRALARRVRLHFTADPALRQAFRNAVAQAASTAPATPAAFLTWWPWFKRRLRAAAEHYSHRLRAARQQGSAAAGAALSQLYEQYEGGDDAALGPLLQHRQRTAEAVKAELAAASMAERRQWLHAGERPSPTFTAKLRPPTSRGVAGLRAPDGTLHTAAPAVARLFVQHAARVSTEPSTDPAAQQEVLAALAAGPQLSAQQAQQLGSTSIDAAEVRRALRRSKPGTAPGLDGIPVQLYRKFADVLAPLLARLFTSMGTTGSAPHGFNRGVISFLYKKGGPCLASNYRPITLLNTDYRLLSKVLAHRLGRCLPSLISPEQAAFLRGRSIGENAHLLQLLPHLLARHGRWALVAFCDFRKAYDTVHRGFLLAVLRQLGLGDGFLPCLPVAATAAQQLISLRGFRGSRVQQALGVVDKLHEEAHAVVVPAEGKPRHLWEVLEFRSNGNIVETWKSPDILGLHPRDVYLFASDVGIGQRAMLAARGGAILLRTDVCKAVVYHDKAVLFPSRRLNDTIRISQSIKAAIATRSPLPFELKVLEALLQETSRAYSSKGKRLAIVAETVLSDINANFHSSAGELQRLIPIQRKLTEIQNDVQEVLEAIGDVANDDNEMKKICISERLGRTAAMAQAAKSDHPLTHVPPQLASSGGRTPEMRMGSAILESYEFKLQGTHSSLKETLENIEQTRTVWHMQLDHQRNRVLRINLLISIMSLGSVMGAMPAAFFGMNLSSGLEEVPGVFWPVVQTSLAFGLACTALTYGYYKIGPKRRYKARLRDMRSLRDLLIYHLDDLDDVLDQVKDRARRGVGVTRKEFHHIVKEAVRGKPMSKEEVDLLYRVFDTNKDGFLELTEMVRVEEHIDDEFSRTHM</sequence>
<dbReference type="PROSITE" id="PS50222">
    <property type="entry name" value="EF_HAND_2"/>
    <property type="match status" value="1"/>
</dbReference>
<protein>
    <submittedName>
        <fullName evidence="6">Magnesium transporter MRS2-4</fullName>
    </submittedName>
</protein>
<gene>
    <name evidence="6" type="ORF">C2E20_7050</name>
</gene>
<evidence type="ECO:0000313" key="7">
    <source>
        <dbReference type="Proteomes" id="UP000239649"/>
    </source>
</evidence>
<keyword evidence="4" id="KW-0472">Membrane</keyword>
<proteinExistence type="inferred from homology"/>
<dbReference type="InterPro" id="IPR039204">
    <property type="entry name" value="MRS2-like"/>
</dbReference>
<dbReference type="GO" id="GO:0003824">
    <property type="term" value="F:catalytic activity"/>
    <property type="evidence" value="ECO:0007669"/>
    <property type="project" value="InterPro"/>
</dbReference>
<keyword evidence="2" id="KW-0106">Calcium</keyword>
<dbReference type="SUPFAM" id="SSF47473">
    <property type="entry name" value="EF-hand"/>
    <property type="match status" value="1"/>
</dbReference>
<dbReference type="Gene3D" id="3.60.10.10">
    <property type="entry name" value="Endonuclease/exonuclease/phosphatase"/>
    <property type="match status" value="1"/>
</dbReference>
<dbReference type="Gene3D" id="1.10.238.10">
    <property type="entry name" value="EF-hand"/>
    <property type="match status" value="1"/>
</dbReference>
<name>A0A2P6V5Y0_9CHLO</name>
<dbReference type="GO" id="GO:0005509">
    <property type="term" value="F:calcium ion binding"/>
    <property type="evidence" value="ECO:0007669"/>
    <property type="project" value="InterPro"/>
</dbReference>
<evidence type="ECO:0000313" key="6">
    <source>
        <dbReference type="EMBL" id="PSC69491.1"/>
    </source>
</evidence>
<evidence type="ECO:0000256" key="3">
    <source>
        <dbReference type="SAM" id="MobiDB-lite"/>
    </source>
</evidence>
<dbReference type="PANTHER" id="PTHR19446">
    <property type="entry name" value="REVERSE TRANSCRIPTASES"/>
    <property type="match status" value="1"/>
</dbReference>
<dbReference type="OrthoDB" id="10251508at2759"/>
<dbReference type="Gene3D" id="1.20.58.340">
    <property type="entry name" value="Magnesium transport protein CorA, transmembrane region"/>
    <property type="match status" value="1"/>
</dbReference>
<comment type="caution">
    <text evidence="6">The sequence shown here is derived from an EMBL/GenBank/DDBJ whole genome shotgun (WGS) entry which is preliminary data.</text>
</comment>
<evidence type="ECO:0000259" key="5">
    <source>
        <dbReference type="PROSITE" id="PS50222"/>
    </source>
</evidence>
<feature type="transmembrane region" description="Helical" evidence="4">
    <location>
        <begin position="843"/>
        <end position="864"/>
    </location>
</feature>
<keyword evidence="4" id="KW-1133">Transmembrane helix</keyword>
<comment type="similarity">
    <text evidence="1">Belongs to the CorA metal ion transporter (MIT) (TC 1.A.35.5) family.</text>
</comment>
<dbReference type="GO" id="GO:0015095">
    <property type="term" value="F:magnesium ion transmembrane transporter activity"/>
    <property type="evidence" value="ECO:0007669"/>
    <property type="project" value="UniProtKB-ARBA"/>
</dbReference>
<dbReference type="Pfam" id="PF00078">
    <property type="entry name" value="RVT_1"/>
    <property type="match status" value="1"/>
</dbReference>
<dbReference type="InterPro" id="IPR002048">
    <property type="entry name" value="EF_hand_dom"/>
</dbReference>
<reference evidence="6 7" key="1">
    <citation type="journal article" date="2018" name="Plant J.">
        <title>Genome sequences of Chlorella sorokiniana UTEX 1602 and Micractinium conductrix SAG 241.80: implications to maltose excretion by a green alga.</title>
        <authorList>
            <person name="Arriola M.B."/>
            <person name="Velmurugan N."/>
            <person name="Zhang Y."/>
            <person name="Plunkett M.H."/>
            <person name="Hondzo H."/>
            <person name="Barney B.M."/>
        </authorList>
    </citation>
    <scope>NUCLEOTIDE SEQUENCE [LARGE SCALE GENOMIC DNA]</scope>
    <source>
        <strain evidence="6 7">SAG 241.80</strain>
    </source>
</reference>
<keyword evidence="7" id="KW-1185">Reference proteome</keyword>
<dbReference type="CDD" id="cd12823">
    <property type="entry name" value="Mrs2_Mfm1p-like"/>
    <property type="match status" value="1"/>
</dbReference>
<feature type="transmembrane region" description="Helical" evidence="4">
    <location>
        <begin position="876"/>
        <end position="899"/>
    </location>
</feature>